<accession>A0A1K2HE42</accession>
<dbReference type="PANTHER" id="PTHR47017:SF1">
    <property type="entry name" value="ACYL-COA"/>
    <property type="match status" value="1"/>
</dbReference>
<dbReference type="RefSeq" id="WP_072427977.1">
    <property type="nucleotide sequence ID" value="NZ_FPKR01000005.1"/>
</dbReference>
<dbReference type="Proteomes" id="UP000186513">
    <property type="component" value="Unassembled WGS sequence"/>
</dbReference>
<dbReference type="SUPFAM" id="SSF55729">
    <property type="entry name" value="Acyl-CoA N-acyltransferases (Nat)"/>
    <property type="match status" value="1"/>
</dbReference>
<dbReference type="AlphaFoldDB" id="A0A1K2HE42"/>
<gene>
    <name evidence="1" type="ORF">SAMN02745887_01446</name>
</gene>
<dbReference type="InterPro" id="IPR016181">
    <property type="entry name" value="Acyl_CoA_acyltransferase"/>
</dbReference>
<proteinExistence type="predicted"/>
<dbReference type="InterPro" id="IPR007434">
    <property type="entry name" value="FemAB-like"/>
</dbReference>
<evidence type="ECO:0008006" key="3">
    <source>
        <dbReference type="Google" id="ProtNLM"/>
    </source>
</evidence>
<organism evidence="1 2">
    <name type="scientific">Chitinimonas taiwanensis DSM 18899</name>
    <dbReference type="NCBI Taxonomy" id="1121279"/>
    <lineage>
        <taxon>Bacteria</taxon>
        <taxon>Pseudomonadati</taxon>
        <taxon>Pseudomonadota</taxon>
        <taxon>Betaproteobacteria</taxon>
        <taxon>Neisseriales</taxon>
        <taxon>Chitinibacteraceae</taxon>
        <taxon>Chitinimonas</taxon>
    </lineage>
</organism>
<reference evidence="1 2" key="1">
    <citation type="submission" date="2016-11" db="EMBL/GenBank/DDBJ databases">
        <authorList>
            <person name="Jaros S."/>
            <person name="Januszkiewicz K."/>
            <person name="Wedrychowicz H."/>
        </authorList>
    </citation>
    <scope>NUCLEOTIDE SEQUENCE [LARGE SCALE GENOMIC DNA]</scope>
    <source>
        <strain evidence="1 2">DSM 18899</strain>
    </source>
</reference>
<evidence type="ECO:0000313" key="1">
    <source>
        <dbReference type="EMBL" id="SFZ75076.1"/>
    </source>
</evidence>
<dbReference type="PANTHER" id="PTHR47017">
    <property type="entry name" value="ACYL-COA"/>
    <property type="match status" value="1"/>
</dbReference>
<dbReference type="EMBL" id="FPKR01000005">
    <property type="protein sequence ID" value="SFZ75076.1"/>
    <property type="molecule type" value="Genomic_DNA"/>
</dbReference>
<dbReference type="OrthoDB" id="9776898at2"/>
<dbReference type="Pfam" id="PF04339">
    <property type="entry name" value="FemAB_like"/>
    <property type="match status" value="1"/>
</dbReference>
<sequence length="375" mass="42377">MELRFTPGLASIEAAAWDALAGNQPFVRHAFLLALEQSDCLGEGSGWQPLHATLWQGTRLLAAMPLYLKAHSWGEYVFDWAWANASERAGWPYYPKLLAAIPFTPVPGLRLLAVDEAARQALFAGVLEWAEAQQLSGLHCLFPDALSAKCLQSQGLLRRTGVQFHWFNRGYADYPAFLASLNHDKRKKLKQERKRVAASGVQIVRKSGGDLSPADWHFFYRCYANTYRQHRATPYLNERFFQRLGALFAEQCLLVIAYQDGEPLAAALNLFDSERLYGRYWGALQHVPNLHFELCYHQGIEFAIERGLLVFEGGAQGEHKLARGFEAVETSSWHWLAQAGLRDAVAHFLQQEGRGLAHYLSELDERAPFRQDESA</sequence>
<name>A0A1K2HE42_9NEIS</name>
<keyword evidence="2" id="KW-1185">Reference proteome</keyword>
<dbReference type="STRING" id="1121279.SAMN02745887_01446"/>
<protein>
    <recommendedName>
        <fullName evidence="3">GNAT family N-acetyltransferase</fullName>
    </recommendedName>
</protein>
<evidence type="ECO:0000313" key="2">
    <source>
        <dbReference type="Proteomes" id="UP000186513"/>
    </source>
</evidence>
<dbReference type="Gene3D" id="3.40.630.30">
    <property type="match status" value="1"/>
</dbReference>